<reference evidence="3 4" key="1">
    <citation type="submission" date="2019-12" db="EMBL/GenBank/DDBJ databases">
        <authorList>
            <person name="Floudas D."/>
            <person name="Bentzer J."/>
            <person name="Ahren D."/>
            <person name="Johansson T."/>
            <person name="Persson P."/>
            <person name="Tunlid A."/>
        </authorList>
    </citation>
    <scope>NUCLEOTIDE SEQUENCE [LARGE SCALE GENOMIC DNA]</scope>
    <source>
        <strain evidence="3 4">CBS 102.39</strain>
    </source>
</reference>
<keyword evidence="2" id="KW-1133">Transmembrane helix</keyword>
<keyword evidence="2" id="KW-0812">Transmembrane</keyword>
<feature type="compositionally biased region" description="Low complexity" evidence="1">
    <location>
        <begin position="278"/>
        <end position="288"/>
    </location>
</feature>
<feature type="compositionally biased region" description="Polar residues" evidence="1">
    <location>
        <begin position="199"/>
        <end position="210"/>
    </location>
</feature>
<proteinExistence type="predicted"/>
<name>A0A8H4QZL6_9AGAR</name>
<sequence length="338" mass="36628">MLCPHRTATVSLLLFYTYITWILFAHKMSTRDIFDEDAIDTEALQAQIDLSMSFAQDLVSSWMAPHKSSTNSRKKNMEQELTEYMKRPPRLGVGAVIPEGGQSSMSRETARLMGKLAGKKRSREEEDVPAVTTVASDDEADSRVSAIKKKARPDPFNVVHGKKKKKAKDITTPVAHPGSLHSNGAAKTESDSGKVLGIVNSSATSQSSTKLGEGQKPAGHGDSAMGQTSKTLDIKPQSPHTEKSVTPVDSTAPKRKPVVTTVEDSLSKTPGPKKNIPLELLKTPLLNLSGPPHISEPESEGEDVTGTPTSPKKKRKRRKKKKHLVAQELPPSPTTSTT</sequence>
<protein>
    <submittedName>
        <fullName evidence="3">Uncharacterized protein</fullName>
    </submittedName>
</protein>
<dbReference type="Proteomes" id="UP000521872">
    <property type="component" value="Unassembled WGS sequence"/>
</dbReference>
<accession>A0A8H4QZL6</accession>
<evidence type="ECO:0000256" key="1">
    <source>
        <dbReference type="SAM" id="MobiDB-lite"/>
    </source>
</evidence>
<gene>
    <name evidence="3" type="ORF">D9613_005106</name>
</gene>
<comment type="caution">
    <text evidence="3">The sequence shown here is derived from an EMBL/GenBank/DDBJ whole genome shotgun (WGS) entry which is preliminary data.</text>
</comment>
<organism evidence="3 4">
    <name type="scientific">Agrocybe pediades</name>
    <dbReference type="NCBI Taxonomy" id="84607"/>
    <lineage>
        <taxon>Eukaryota</taxon>
        <taxon>Fungi</taxon>
        <taxon>Dikarya</taxon>
        <taxon>Basidiomycota</taxon>
        <taxon>Agaricomycotina</taxon>
        <taxon>Agaricomycetes</taxon>
        <taxon>Agaricomycetidae</taxon>
        <taxon>Agaricales</taxon>
        <taxon>Agaricineae</taxon>
        <taxon>Strophariaceae</taxon>
        <taxon>Agrocybe</taxon>
    </lineage>
</organism>
<keyword evidence="2" id="KW-0472">Membrane</keyword>
<evidence type="ECO:0000313" key="3">
    <source>
        <dbReference type="EMBL" id="KAF4619719.1"/>
    </source>
</evidence>
<keyword evidence="4" id="KW-1185">Reference proteome</keyword>
<feature type="region of interest" description="Disordered" evidence="1">
    <location>
        <begin position="116"/>
        <end position="338"/>
    </location>
</feature>
<evidence type="ECO:0000256" key="2">
    <source>
        <dbReference type="SAM" id="Phobius"/>
    </source>
</evidence>
<dbReference type="AlphaFoldDB" id="A0A8H4QZL6"/>
<dbReference type="EMBL" id="JAACJL010000016">
    <property type="protein sequence ID" value="KAF4619719.1"/>
    <property type="molecule type" value="Genomic_DNA"/>
</dbReference>
<evidence type="ECO:0000313" key="4">
    <source>
        <dbReference type="Proteomes" id="UP000521872"/>
    </source>
</evidence>
<dbReference type="InterPro" id="IPR021641">
    <property type="entry name" value="DUF3245"/>
</dbReference>
<feature type="compositionally biased region" description="Basic residues" evidence="1">
    <location>
        <begin position="311"/>
        <end position="324"/>
    </location>
</feature>
<feature type="transmembrane region" description="Helical" evidence="2">
    <location>
        <begin position="6"/>
        <end position="24"/>
    </location>
</feature>
<dbReference type="Pfam" id="PF11595">
    <property type="entry name" value="DUF3245"/>
    <property type="match status" value="1"/>
</dbReference>